<dbReference type="EMBL" id="JABBWE010000020">
    <property type="protein sequence ID" value="KAG1796004.1"/>
    <property type="molecule type" value="Genomic_DNA"/>
</dbReference>
<evidence type="ECO:0000313" key="2">
    <source>
        <dbReference type="Proteomes" id="UP000719766"/>
    </source>
</evidence>
<organism evidence="1 2">
    <name type="scientific">Suillus plorans</name>
    <dbReference type="NCBI Taxonomy" id="116603"/>
    <lineage>
        <taxon>Eukaryota</taxon>
        <taxon>Fungi</taxon>
        <taxon>Dikarya</taxon>
        <taxon>Basidiomycota</taxon>
        <taxon>Agaricomycotina</taxon>
        <taxon>Agaricomycetes</taxon>
        <taxon>Agaricomycetidae</taxon>
        <taxon>Boletales</taxon>
        <taxon>Suillineae</taxon>
        <taxon>Suillaceae</taxon>
        <taxon>Suillus</taxon>
    </lineage>
</organism>
<gene>
    <name evidence="1" type="ORF">HD556DRAFT_1362265</name>
</gene>
<dbReference type="GeneID" id="64596429"/>
<proteinExistence type="predicted"/>
<evidence type="ECO:0000313" key="1">
    <source>
        <dbReference type="EMBL" id="KAG1796004.1"/>
    </source>
</evidence>
<dbReference type="Proteomes" id="UP000719766">
    <property type="component" value="Unassembled WGS sequence"/>
</dbReference>
<dbReference type="AlphaFoldDB" id="A0A9P7ASY8"/>
<sequence>MILPAGSLQPAGSVQLGFGCQQLDTSQACMRITDEMDLVNRAAYLGKKNSECSFIAHENKYKINVVGLERPQRRTPPVVLFYDFFIATSRTLQSDFVNTMKLVQIVYLTILAASSVAAGVTGVSRARAPQSITCDGPCASSSESLGCEQYVGTSPYLVGPGCWSCCT</sequence>
<comment type="caution">
    <text evidence="1">The sequence shown here is derived from an EMBL/GenBank/DDBJ whole genome shotgun (WGS) entry which is preliminary data.</text>
</comment>
<keyword evidence="2" id="KW-1185">Reference proteome</keyword>
<name>A0A9P7ASY8_9AGAM</name>
<accession>A0A9P7ASY8</accession>
<reference evidence="1" key="1">
    <citation type="journal article" date="2020" name="New Phytol.">
        <title>Comparative genomics reveals dynamic genome evolution in host specialist ectomycorrhizal fungi.</title>
        <authorList>
            <person name="Lofgren L.A."/>
            <person name="Nguyen N.H."/>
            <person name="Vilgalys R."/>
            <person name="Ruytinx J."/>
            <person name="Liao H.L."/>
            <person name="Branco S."/>
            <person name="Kuo A."/>
            <person name="LaButti K."/>
            <person name="Lipzen A."/>
            <person name="Andreopoulos W."/>
            <person name="Pangilinan J."/>
            <person name="Riley R."/>
            <person name="Hundley H."/>
            <person name="Na H."/>
            <person name="Barry K."/>
            <person name="Grigoriev I.V."/>
            <person name="Stajich J.E."/>
            <person name="Kennedy P.G."/>
        </authorList>
    </citation>
    <scope>NUCLEOTIDE SEQUENCE</scope>
    <source>
        <strain evidence="1">S12</strain>
    </source>
</reference>
<protein>
    <submittedName>
        <fullName evidence="1">Uncharacterized protein</fullName>
    </submittedName>
</protein>
<dbReference type="OrthoDB" id="2667041at2759"/>
<dbReference type="RefSeq" id="XP_041161657.1">
    <property type="nucleotide sequence ID" value="XM_041302665.1"/>
</dbReference>